<evidence type="ECO:0000313" key="4">
    <source>
        <dbReference type="Proteomes" id="UP000095673"/>
    </source>
</evidence>
<proteinExistence type="predicted"/>
<accession>A0A173UDG4</accession>
<gene>
    <name evidence="3" type="ORF">ERS852580_02047</name>
</gene>
<keyword evidence="1" id="KW-0175">Coiled coil</keyword>
<dbReference type="PANTHER" id="PTHR34825">
    <property type="entry name" value="CONSERVED PROTEIN, WITH A WEAK D-GALACTARATE DEHYDRATASE/ALTRONATE HYDROLASE DOMAIN"/>
    <property type="match status" value="1"/>
</dbReference>
<evidence type="ECO:0000256" key="1">
    <source>
        <dbReference type="SAM" id="Coils"/>
    </source>
</evidence>
<dbReference type="OrthoDB" id="9766673at2"/>
<dbReference type="InterPro" id="IPR012547">
    <property type="entry name" value="PDDEXK_9"/>
</dbReference>
<dbReference type="InterPro" id="IPR027417">
    <property type="entry name" value="P-loop_NTPase"/>
</dbReference>
<evidence type="ECO:0000313" key="3">
    <source>
        <dbReference type="EMBL" id="CUN11558.1"/>
    </source>
</evidence>
<reference evidence="3 4" key="1">
    <citation type="submission" date="2015-09" db="EMBL/GenBank/DDBJ databases">
        <authorList>
            <consortium name="Pathogen Informatics"/>
        </authorList>
    </citation>
    <scope>NUCLEOTIDE SEQUENCE [LARGE SCALE GENOMIC DNA]</scope>
    <source>
        <strain evidence="3 4">2789STDY5834968</strain>
    </source>
</reference>
<name>A0A173UDG4_9FIRM</name>
<evidence type="ECO:0000259" key="2">
    <source>
        <dbReference type="Pfam" id="PF09820"/>
    </source>
</evidence>
<dbReference type="Proteomes" id="UP000095673">
    <property type="component" value="Unassembled WGS sequence"/>
</dbReference>
<dbReference type="AlphaFoldDB" id="A0A173UDG4"/>
<dbReference type="EMBL" id="CYXM01000009">
    <property type="protein sequence ID" value="CUN11558.1"/>
    <property type="molecule type" value="Genomic_DNA"/>
</dbReference>
<dbReference type="Pfam" id="PF08011">
    <property type="entry name" value="PDDEXK_9"/>
    <property type="match status" value="1"/>
</dbReference>
<sequence length="554" mass="64231">MALNIPVGISNFTEIRSNNYYYVDKTNLIYELLQSPGTEVIMITRPRRFGKTLAMSMLESFFDIRKASKVLFEGLDIMSHQSLCEEWMNKWPVIFVSFRQVDGLDFDSACAMLSSVIAELFNEHLYLLDDERITEYQRKTFRNIAAGEATQTELKNSLRLLTTLMNLYYDRQVILLIDEYDVPIAKANAGGYYRQMLDMMKGLMQALKDNCALKFAVVTGCLKIAKESIFTGTNNFVSDSVADSRLTEYFGFVQSEVDEILKDAHILNQSENIRKWYDGYHFGDVDVYCPWDVMNYVLDLQRKPDAKPLSYWKNTSDNAIIRSFIDYAGSSITQKLETLLSGGYIVQQVDENLTYDYLHSSEENLWSILYLTGYLTSVRADELENPLPERFTALTIPNEEIREIYETTVIRWFDESAPKWNRSALFDAVWKGNIQELQGELNRLLRRTISYHDYKEDFYHAFLAGIFAGAGYMVESNKEYGDGRSDVVVKDQINGRVAVFEAKYTRQLEKLECKCDEALNQIENQMYAKQLEEDYDEVLCYGISFFKKRCMVKK</sequence>
<organism evidence="3 4">
    <name type="scientific">Agathobacter rectalis</name>
    <dbReference type="NCBI Taxonomy" id="39491"/>
    <lineage>
        <taxon>Bacteria</taxon>
        <taxon>Bacillati</taxon>
        <taxon>Bacillota</taxon>
        <taxon>Clostridia</taxon>
        <taxon>Lachnospirales</taxon>
        <taxon>Lachnospiraceae</taxon>
        <taxon>Agathobacter</taxon>
    </lineage>
</organism>
<feature type="coiled-coil region" evidence="1">
    <location>
        <begin position="501"/>
        <end position="528"/>
    </location>
</feature>
<feature type="domain" description="AAA-ATPase-like" evidence="2">
    <location>
        <begin position="6"/>
        <end position="230"/>
    </location>
</feature>
<dbReference type="PANTHER" id="PTHR34825:SF1">
    <property type="entry name" value="AAA-ATPASE-LIKE DOMAIN-CONTAINING PROTEIN"/>
    <property type="match status" value="1"/>
</dbReference>
<dbReference type="Pfam" id="PF09820">
    <property type="entry name" value="AAA-ATPase_like"/>
    <property type="match status" value="1"/>
</dbReference>
<protein>
    <submittedName>
        <fullName evidence="3">Predicted AAA-ATPase</fullName>
    </submittedName>
</protein>
<dbReference type="InterPro" id="IPR018631">
    <property type="entry name" value="AAA-ATPase-like_dom"/>
</dbReference>
<dbReference type="SUPFAM" id="SSF52540">
    <property type="entry name" value="P-loop containing nucleoside triphosphate hydrolases"/>
    <property type="match status" value="1"/>
</dbReference>